<dbReference type="InterPro" id="IPR030217">
    <property type="entry name" value="NXF_fam"/>
</dbReference>
<evidence type="ECO:0000256" key="1">
    <source>
        <dbReference type="SAM" id="MobiDB-lite"/>
    </source>
</evidence>
<feature type="domain" description="MEX67-like NTF2-like" evidence="2">
    <location>
        <begin position="236"/>
        <end position="436"/>
    </location>
</feature>
<dbReference type="GO" id="GO:0005634">
    <property type="term" value="C:nucleus"/>
    <property type="evidence" value="ECO:0007669"/>
    <property type="project" value="TreeGrafter"/>
</dbReference>
<evidence type="ECO:0000313" key="3">
    <source>
        <dbReference type="EMBL" id="ORC91767.1"/>
    </source>
</evidence>
<gene>
    <name evidence="3" type="ORF">TM35_000053630</name>
</gene>
<dbReference type="GO" id="GO:0003723">
    <property type="term" value="F:RNA binding"/>
    <property type="evidence" value="ECO:0007669"/>
    <property type="project" value="TreeGrafter"/>
</dbReference>
<feature type="compositionally biased region" description="Gly residues" evidence="1">
    <location>
        <begin position="29"/>
        <end position="40"/>
    </location>
</feature>
<name>A0A1X0P4A3_9TRYP</name>
<dbReference type="Gene3D" id="3.80.10.10">
    <property type="entry name" value="Ribonuclease Inhibitor"/>
    <property type="match status" value="1"/>
</dbReference>
<feature type="compositionally biased region" description="Low complexity" evidence="1">
    <location>
        <begin position="17"/>
        <end position="28"/>
    </location>
</feature>
<dbReference type="PANTHER" id="PTHR10662">
    <property type="entry name" value="NUCLEAR RNA EXPORT FACTOR"/>
    <property type="match status" value="1"/>
</dbReference>
<comment type="caution">
    <text evidence="3">The sequence shown here is derived from an EMBL/GenBank/DDBJ whole genome shotgun (WGS) entry which is preliminary data.</text>
</comment>
<dbReference type="InterPro" id="IPR057127">
    <property type="entry name" value="NTF2_MEX67"/>
</dbReference>
<dbReference type="STRING" id="67003.A0A1X0P4A3"/>
<dbReference type="PANTHER" id="PTHR10662:SF22">
    <property type="entry name" value="NUCLEAR RNA EXPORT FACTOR 1"/>
    <property type="match status" value="1"/>
</dbReference>
<proteinExistence type="predicted"/>
<keyword evidence="4" id="KW-1185">Reference proteome</keyword>
<dbReference type="EMBL" id="NBCO01000005">
    <property type="protein sequence ID" value="ORC91767.1"/>
    <property type="molecule type" value="Genomic_DNA"/>
</dbReference>
<dbReference type="AlphaFoldDB" id="A0A1X0P4A3"/>
<evidence type="ECO:0000259" key="2">
    <source>
        <dbReference type="Pfam" id="PF23056"/>
    </source>
</evidence>
<dbReference type="Proteomes" id="UP000192257">
    <property type="component" value="Unassembled WGS sequence"/>
</dbReference>
<dbReference type="GeneID" id="39982798"/>
<dbReference type="SUPFAM" id="SSF52058">
    <property type="entry name" value="L domain-like"/>
    <property type="match status" value="1"/>
</dbReference>
<organism evidence="3 4">
    <name type="scientific">Trypanosoma theileri</name>
    <dbReference type="NCBI Taxonomy" id="67003"/>
    <lineage>
        <taxon>Eukaryota</taxon>
        <taxon>Discoba</taxon>
        <taxon>Euglenozoa</taxon>
        <taxon>Kinetoplastea</taxon>
        <taxon>Metakinetoplastina</taxon>
        <taxon>Trypanosomatida</taxon>
        <taxon>Trypanosomatidae</taxon>
        <taxon>Trypanosoma</taxon>
    </lineage>
</organism>
<accession>A0A1X0P4A3</accession>
<evidence type="ECO:0000313" key="4">
    <source>
        <dbReference type="Proteomes" id="UP000192257"/>
    </source>
</evidence>
<reference evidence="3 4" key="1">
    <citation type="submission" date="2017-03" db="EMBL/GenBank/DDBJ databases">
        <title>An alternative strategy for trypanosome survival in the mammalian bloodstream revealed through genome and transcriptome analysis of the ubiquitous bovine parasite Trypanosoma (Megatrypanum) theileri.</title>
        <authorList>
            <person name="Kelly S."/>
            <person name="Ivens A."/>
            <person name="Mott A."/>
            <person name="O'Neill E."/>
            <person name="Emms D."/>
            <person name="Macleod O."/>
            <person name="Voorheis P."/>
            <person name="Matthews J."/>
            <person name="Matthews K."/>
            <person name="Carrington M."/>
        </authorList>
    </citation>
    <scope>NUCLEOTIDE SEQUENCE [LARGE SCALE GENOMIC DNA]</scope>
    <source>
        <strain evidence="3">Edinburgh</strain>
    </source>
</reference>
<dbReference type="InterPro" id="IPR032675">
    <property type="entry name" value="LRR_dom_sf"/>
</dbReference>
<dbReference type="GO" id="GO:0016973">
    <property type="term" value="P:poly(A)+ mRNA export from nucleus"/>
    <property type="evidence" value="ECO:0007669"/>
    <property type="project" value="TreeGrafter"/>
</dbReference>
<dbReference type="VEuPathDB" id="TriTrypDB:TM35_000053630"/>
<dbReference type="RefSeq" id="XP_028885833.1">
    <property type="nucleotide sequence ID" value="XM_029023018.1"/>
</dbReference>
<dbReference type="OrthoDB" id="2160613at2759"/>
<feature type="region of interest" description="Disordered" evidence="1">
    <location>
        <begin position="1"/>
        <end position="57"/>
    </location>
</feature>
<sequence length="521" mass="56608">MSRPYSKQRGGGRGNYDRGPGQRNDNQGNGRGGRWQGRGGYNNNNNNNKNGGGGGGGGGGVATSVMTTLLDLLFQKSSNTIFDPSSGMLNLSSFHESPDLASVQRSVDFNSVAFCKSLVDVIKNKIGTSLRILALNNNSIRKLTAFLAALEEADVHRGITAISATGNQVSDLTFLGPLKKYESLGELLLEGNPVAKRGDYKTQVLKCLPKLMMLDGQLIDRALLRLPNPVPSTLNDMQVNVLRFLETGVFAAAAAGNYDALVNMYGPTAVCSVSRAEEPIPRHLPLDAAHNCQALSGPQRNIMTNDFVLLRKHVQWRNLHSDVHSLRHVAIGRAKASLAIQSIGGGTKKFITVSHELNGNASVVFLSQNMKVPTCVVTIHGRLFWHWSPKNSDGTDVFTKAEAPFFACFFDRTMTLLLDSTGSTWTIQNDMVFLRPDRTLVRGDGTASSPLFFANEASRVETMRRRFMPKASPEVMRVVIERLGSDADVQAFIMGHLATLPEQRVAQAMTDCEAMASILAG</sequence>
<protein>
    <submittedName>
        <fullName evidence="3">Nuclear RNA export factor 1/2</fullName>
    </submittedName>
</protein>
<dbReference type="Pfam" id="PF23056">
    <property type="entry name" value="NTF2_MEX67"/>
    <property type="match status" value="1"/>
</dbReference>